<comment type="caution">
    <text evidence="1">The sequence shown here is derived from an EMBL/GenBank/DDBJ whole genome shotgun (WGS) entry which is preliminary data.</text>
</comment>
<name>A0A2P5AJV8_PARAD</name>
<organism evidence="1 2">
    <name type="scientific">Parasponia andersonii</name>
    <name type="common">Sponia andersonii</name>
    <dbReference type="NCBI Taxonomy" id="3476"/>
    <lineage>
        <taxon>Eukaryota</taxon>
        <taxon>Viridiplantae</taxon>
        <taxon>Streptophyta</taxon>
        <taxon>Embryophyta</taxon>
        <taxon>Tracheophyta</taxon>
        <taxon>Spermatophyta</taxon>
        <taxon>Magnoliopsida</taxon>
        <taxon>eudicotyledons</taxon>
        <taxon>Gunneridae</taxon>
        <taxon>Pentapetalae</taxon>
        <taxon>rosids</taxon>
        <taxon>fabids</taxon>
        <taxon>Rosales</taxon>
        <taxon>Cannabaceae</taxon>
        <taxon>Parasponia</taxon>
    </lineage>
</organism>
<proteinExistence type="predicted"/>
<evidence type="ECO:0000313" key="2">
    <source>
        <dbReference type="Proteomes" id="UP000237105"/>
    </source>
</evidence>
<reference evidence="2" key="1">
    <citation type="submission" date="2016-06" db="EMBL/GenBank/DDBJ databases">
        <title>Parallel loss of symbiosis genes in relatives of nitrogen-fixing non-legume Parasponia.</title>
        <authorList>
            <person name="Van Velzen R."/>
            <person name="Holmer R."/>
            <person name="Bu F."/>
            <person name="Rutten L."/>
            <person name="Van Zeijl A."/>
            <person name="Liu W."/>
            <person name="Santuari L."/>
            <person name="Cao Q."/>
            <person name="Sharma T."/>
            <person name="Shen D."/>
            <person name="Roswanjaya Y."/>
            <person name="Wardhani T."/>
            <person name="Kalhor M.S."/>
            <person name="Jansen J."/>
            <person name="Van den Hoogen J."/>
            <person name="Gungor B."/>
            <person name="Hartog M."/>
            <person name="Hontelez J."/>
            <person name="Verver J."/>
            <person name="Yang W.-C."/>
            <person name="Schijlen E."/>
            <person name="Repin R."/>
            <person name="Schilthuizen M."/>
            <person name="Schranz E."/>
            <person name="Heidstra R."/>
            <person name="Miyata K."/>
            <person name="Fedorova E."/>
            <person name="Kohlen W."/>
            <person name="Bisseling T."/>
            <person name="Smit S."/>
            <person name="Geurts R."/>
        </authorList>
    </citation>
    <scope>NUCLEOTIDE SEQUENCE [LARGE SCALE GENOMIC DNA]</scope>
    <source>
        <strain evidence="2">cv. WU1-14</strain>
    </source>
</reference>
<dbReference type="AlphaFoldDB" id="A0A2P5AJV8"/>
<sequence length="173" mass="20073">MVRTINLGLIDGIQMKLHEAGTYVKYLKVLWISKGHDEGSDLGCRENSMGESSYEIFVRSVQFNVELSSGEFKLEDSTIEHLEHKIFENYNLWCKFLRCESNYSFINKLASDKSYLELSRYSNSCKYPLDISEPPFSHDRIKSPSKRMWIELDYIIENASMSGFRGMLSPDAR</sequence>
<protein>
    <submittedName>
        <fullName evidence="1">Uncharacterized protein</fullName>
    </submittedName>
</protein>
<gene>
    <name evidence="1" type="ORF">PanWU01x14_325860</name>
</gene>
<keyword evidence="2" id="KW-1185">Reference proteome</keyword>
<dbReference type="Proteomes" id="UP000237105">
    <property type="component" value="Unassembled WGS sequence"/>
</dbReference>
<dbReference type="EMBL" id="JXTB01000554">
    <property type="protein sequence ID" value="PON36771.1"/>
    <property type="molecule type" value="Genomic_DNA"/>
</dbReference>
<evidence type="ECO:0000313" key="1">
    <source>
        <dbReference type="EMBL" id="PON36771.1"/>
    </source>
</evidence>
<accession>A0A2P5AJV8</accession>